<reference evidence="1 2" key="1">
    <citation type="journal article" date="2019" name="Int. J. Syst. Evol. Microbiol.">
        <title>The Global Catalogue of Microorganisms (GCM) 10K type strain sequencing project: providing services to taxonomists for standard genome sequencing and annotation.</title>
        <authorList>
            <consortium name="The Broad Institute Genomics Platform"/>
            <consortium name="The Broad Institute Genome Sequencing Center for Infectious Disease"/>
            <person name="Wu L."/>
            <person name="Ma J."/>
        </authorList>
    </citation>
    <scope>NUCLEOTIDE SEQUENCE [LARGE SCALE GENOMIC DNA]</scope>
    <source>
        <strain evidence="1 2">JCM 10303</strain>
    </source>
</reference>
<name>A0ABN1E1R2_SACER</name>
<evidence type="ECO:0000313" key="2">
    <source>
        <dbReference type="Proteomes" id="UP001500729"/>
    </source>
</evidence>
<dbReference type="EMBL" id="BAAAGS010000073">
    <property type="protein sequence ID" value="GAA0557315.1"/>
    <property type="molecule type" value="Genomic_DNA"/>
</dbReference>
<dbReference type="Proteomes" id="UP001500729">
    <property type="component" value="Unassembled WGS sequence"/>
</dbReference>
<dbReference type="Pfam" id="PF03737">
    <property type="entry name" value="RraA-like"/>
    <property type="match status" value="1"/>
</dbReference>
<dbReference type="InterPro" id="IPR005493">
    <property type="entry name" value="RraA/RraA-like"/>
</dbReference>
<sequence>MFGPAATIAFVPYRDDFTDAETAGFAGWFYRVVGDAPAGAVLVLSGGGYPDVSHGGRTKMFRPHNHELAGLLRGGRLRGLDELARYSFATWCTGEATRAGDDTGRGSAGER</sequence>
<accession>A0ABN1E1R2</accession>
<protein>
    <submittedName>
        <fullName evidence="1">Uncharacterized protein</fullName>
    </submittedName>
</protein>
<gene>
    <name evidence="1" type="ORF">GCM10009533_63660</name>
</gene>
<dbReference type="SUPFAM" id="SSF89562">
    <property type="entry name" value="RraA-like"/>
    <property type="match status" value="1"/>
</dbReference>
<evidence type="ECO:0000313" key="1">
    <source>
        <dbReference type="EMBL" id="GAA0557315.1"/>
    </source>
</evidence>
<dbReference type="InterPro" id="IPR036704">
    <property type="entry name" value="RraA/RraA-like_sf"/>
</dbReference>
<keyword evidence="2" id="KW-1185">Reference proteome</keyword>
<organism evidence="1 2">
    <name type="scientific">Saccharopolyspora erythraea</name>
    <name type="common">Streptomyces erythraeus</name>
    <dbReference type="NCBI Taxonomy" id="1836"/>
    <lineage>
        <taxon>Bacteria</taxon>
        <taxon>Bacillati</taxon>
        <taxon>Actinomycetota</taxon>
        <taxon>Actinomycetes</taxon>
        <taxon>Pseudonocardiales</taxon>
        <taxon>Pseudonocardiaceae</taxon>
        <taxon>Saccharopolyspora</taxon>
    </lineage>
</organism>
<dbReference type="Gene3D" id="3.50.30.40">
    <property type="entry name" value="Ribonuclease E inhibitor RraA/RraA-like"/>
    <property type="match status" value="1"/>
</dbReference>
<comment type="caution">
    <text evidence="1">The sequence shown here is derived from an EMBL/GenBank/DDBJ whole genome shotgun (WGS) entry which is preliminary data.</text>
</comment>
<proteinExistence type="predicted"/>